<dbReference type="Gene3D" id="3.60.130.10">
    <property type="entry name" value="Clavaminate synthase-like"/>
    <property type="match status" value="2"/>
</dbReference>
<dbReference type="Proteomes" id="UP000070054">
    <property type="component" value="Unassembled WGS sequence"/>
</dbReference>
<dbReference type="SUPFAM" id="SSF51197">
    <property type="entry name" value="Clavaminate synthase-like"/>
    <property type="match status" value="1"/>
</dbReference>
<dbReference type="InterPro" id="IPR003819">
    <property type="entry name" value="TauD/TfdA-like"/>
</dbReference>
<feature type="region of interest" description="Disordered" evidence="2">
    <location>
        <begin position="1"/>
        <end position="38"/>
    </location>
</feature>
<dbReference type="EMBL" id="JEMN01001103">
    <property type="protein sequence ID" value="KXH48069.1"/>
    <property type="molecule type" value="Genomic_DNA"/>
</dbReference>
<gene>
    <name evidence="4" type="ORF">CNYM01_10078</name>
</gene>
<accession>A0A135TJ13</accession>
<comment type="caution">
    <text evidence="4">The sequence shown here is derived from an EMBL/GenBank/DDBJ whole genome shotgun (WGS) entry which is preliminary data.</text>
</comment>
<dbReference type="AlphaFoldDB" id="A0A135TJ13"/>
<name>A0A135TJ13_9PEZI</name>
<dbReference type="PANTHER" id="PTHR10696:SF21">
    <property type="entry name" value="TAUD_TFDA-LIKE DOMAIN-CONTAINING PROTEIN"/>
    <property type="match status" value="1"/>
</dbReference>
<protein>
    <recommendedName>
        <fullName evidence="3">TauD/TfdA-like domain-containing protein</fullName>
    </recommendedName>
</protein>
<evidence type="ECO:0000259" key="3">
    <source>
        <dbReference type="Pfam" id="PF02668"/>
    </source>
</evidence>
<dbReference type="OrthoDB" id="408743at2759"/>
<dbReference type="Pfam" id="PF02668">
    <property type="entry name" value="TauD"/>
    <property type="match status" value="1"/>
</dbReference>
<dbReference type="InterPro" id="IPR050411">
    <property type="entry name" value="AlphaKG_dependent_hydroxylases"/>
</dbReference>
<dbReference type="InterPro" id="IPR042098">
    <property type="entry name" value="TauD-like_sf"/>
</dbReference>
<dbReference type="PANTHER" id="PTHR10696">
    <property type="entry name" value="GAMMA-BUTYROBETAINE HYDROXYLASE-RELATED"/>
    <property type="match status" value="1"/>
</dbReference>
<reference evidence="4 5" key="1">
    <citation type="submission" date="2014-02" db="EMBL/GenBank/DDBJ databases">
        <title>The genome sequence of Colletotrichum nymphaeae SA-01.</title>
        <authorList>
            <person name="Baroncelli R."/>
            <person name="Thon M.R."/>
        </authorList>
    </citation>
    <scope>NUCLEOTIDE SEQUENCE [LARGE SCALE GENOMIC DNA]</scope>
    <source>
        <strain evidence="4 5">SA-01</strain>
    </source>
</reference>
<evidence type="ECO:0000313" key="4">
    <source>
        <dbReference type="EMBL" id="KXH48069.1"/>
    </source>
</evidence>
<proteinExistence type="predicted"/>
<keyword evidence="1" id="KW-0560">Oxidoreductase</keyword>
<evidence type="ECO:0000256" key="1">
    <source>
        <dbReference type="ARBA" id="ARBA00023002"/>
    </source>
</evidence>
<feature type="domain" description="TauD/TfdA-like" evidence="3">
    <location>
        <begin position="118"/>
        <end position="317"/>
    </location>
</feature>
<evidence type="ECO:0000256" key="2">
    <source>
        <dbReference type="SAM" id="MobiDB-lite"/>
    </source>
</evidence>
<sequence length="353" mass="38991">MAAIAVDKTPKTSIGDPEQGSQAHNASPSPPFEAFHVPGQQDTVDFGLPWSACFPLGLKASKTLNLSESIGAIKNFAQSGNLSGLIKEHGGAILIRGLPIETPHDYSKVAHAFGFRPHVEQTRESGGATPITSAIYIAHELSRLKPQFLSNLLNKGVKYVYRYTTKPLVSNTGTSVRGAYGQEVRDEDDEATVRRKIEAEVRRHSNRFEWHDDGSLSVTHIVPGATVFFGNVTSAWGRSRHHGATRPTFRGDDGSYHPPPTYGDDTPINVEDLDLLLKLAEEGAVDVEWQKGDLVLLDNYAVMHSRKPWKGHRQVLAALWDDDGRIRDFPEGLELLKDSPRVPRTEFDENEGR</sequence>
<dbReference type="GO" id="GO:0016491">
    <property type="term" value="F:oxidoreductase activity"/>
    <property type="evidence" value="ECO:0007669"/>
    <property type="project" value="UniProtKB-KW"/>
</dbReference>
<keyword evidence="5" id="KW-1185">Reference proteome</keyword>
<organism evidence="4 5">
    <name type="scientific">Colletotrichum nymphaeae SA-01</name>
    <dbReference type="NCBI Taxonomy" id="1460502"/>
    <lineage>
        <taxon>Eukaryota</taxon>
        <taxon>Fungi</taxon>
        <taxon>Dikarya</taxon>
        <taxon>Ascomycota</taxon>
        <taxon>Pezizomycotina</taxon>
        <taxon>Sordariomycetes</taxon>
        <taxon>Hypocreomycetidae</taxon>
        <taxon>Glomerellales</taxon>
        <taxon>Glomerellaceae</taxon>
        <taxon>Colletotrichum</taxon>
        <taxon>Colletotrichum acutatum species complex</taxon>
    </lineage>
</organism>
<evidence type="ECO:0000313" key="5">
    <source>
        <dbReference type="Proteomes" id="UP000070054"/>
    </source>
</evidence>